<dbReference type="InterPro" id="IPR007811">
    <property type="entry name" value="RPC4"/>
</dbReference>
<feature type="compositionally biased region" description="Basic and acidic residues" evidence="5">
    <location>
        <begin position="300"/>
        <end position="319"/>
    </location>
</feature>
<comment type="subcellular location">
    <subcellularLocation>
        <location evidence="1">Nucleus</location>
    </subcellularLocation>
</comment>
<feature type="compositionally biased region" description="Polar residues" evidence="5">
    <location>
        <begin position="320"/>
        <end position="330"/>
    </location>
</feature>
<keyword evidence="3" id="KW-0804">Transcription</keyword>
<dbReference type="GO" id="GO:0005666">
    <property type="term" value="C:RNA polymerase III complex"/>
    <property type="evidence" value="ECO:0007669"/>
    <property type="project" value="InterPro"/>
</dbReference>
<name>A0A238FSP7_9BASI</name>
<dbReference type="Pfam" id="PF05132">
    <property type="entry name" value="RNA_pol_Rpc4"/>
    <property type="match status" value="1"/>
</dbReference>
<keyword evidence="7" id="KW-1185">Reference proteome</keyword>
<protein>
    <submittedName>
        <fullName evidence="6">BQ2448_8002 protein</fullName>
    </submittedName>
</protein>
<evidence type="ECO:0000256" key="2">
    <source>
        <dbReference type="ARBA" id="ARBA00022478"/>
    </source>
</evidence>
<keyword evidence="2" id="KW-0240">DNA-directed RNA polymerase</keyword>
<accession>A0A238FSP7</accession>
<dbReference type="OrthoDB" id="5836119at2759"/>
<evidence type="ECO:0000256" key="4">
    <source>
        <dbReference type="ARBA" id="ARBA00023242"/>
    </source>
</evidence>
<dbReference type="AlphaFoldDB" id="A0A238FSP7"/>
<feature type="compositionally biased region" description="Acidic residues" evidence="5">
    <location>
        <begin position="228"/>
        <end position="243"/>
    </location>
</feature>
<evidence type="ECO:0000313" key="7">
    <source>
        <dbReference type="Proteomes" id="UP000198372"/>
    </source>
</evidence>
<proteinExistence type="predicted"/>
<dbReference type="Proteomes" id="UP000198372">
    <property type="component" value="Unassembled WGS sequence"/>
</dbReference>
<feature type="compositionally biased region" description="Basic and acidic residues" evidence="5">
    <location>
        <begin position="251"/>
        <end position="272"/>
    </location>
</feature>
<reference evidence="7" key="1">
    <citation type="submission" date="2016-09" db="EMBL/GenBank/DDBJ databases">
        <authorList>
            <person name="Jeantristanb JTB J.-T."/>
            <person name="Ricardo R."/>
        </authorList>
    </citation>
    <scope>NUCLEOTIDE SEQUENCE [LARGE SCALE GENOMIC DNA]</scope>
</reference>
<dbReference type="EMBL" id="FMSP01000024">
    <property type="protein sequence ID" value="SCV74973.1"/>
    <property type="molecule type" value="Genomic_DNA"/>
</dbReference>
<feature type="compositionally biased region" description="Basic and acidic residues" evidence="5">
    <location>
        <begin position="280"/>
        <end position="293"/>
    </location>
</feature>
<feature type="compositionally biased region" description="Low complexity" evidence="5">
    <location>
        <begin position="17"/>
        <end position="35"/>
    </location>
</feature>
<evidence type="ECO:0000256" key="1">
    <source>
        <dbReference type="ARBA" id="ARBA00004123"/>
    </source>
</evidence>
<sequence length="541" mass="59037">MSERKGRGRGRRSVIDSSTSTPTAAAAASTLASPSKQPKFEDDDGDATMFDDPPGDIEMRALEDGGDEVPSTAGGAETSTSTSTSSKRISSITRSSTLANPRVRPVGGLLGGQNEYVQDVSRSVTPKLKFKPKNTRKNRPVVSDDEDDEVKMEEYDNSRSRGRGRGRGALAPRRELEMTASGPMAQGPGGAPKAFGSKRTFGPAGAGVMNASRGGTQLSGPSTNDAMQDADEDDEDEEDDDDGAGSNNGEGRQDGGMRMISRELDSIGREDEMAPLTLPRDPRVERLAAERRKERQLRKTKAEREAEMDVKAEPVDDSRASSIYLSSATATPGLETDSKAESKSPLLDEKKEHKQVNPEDMDLRPYFDLKPGDPEQMHILQFPRVFPKFVRADESTPAAAKDENLDVQPPQWGRAGTRKEKAARYSKEAGRIGEMRFHRNGKVTIKINNDLIYEILPAAQPSFLQEIALIDDKDLNDRPSPSDPYGRPTPSVVILGQTFNKFIAAPEASYLLGRIAEQDKGEKEAEMRLKAVKREKANQDA</sequence>
<dbReference type="GO" id="GO:0042797">
    <property type="term" value="P:tRNA transcription by RNA polymerase III"/>
    <property type="evidence" value="ECO:0007669"/>
    <property type="project" value="TreeGrafter"/>
</dbReference>
<dbReference type="PANTHER" id="PTHR13408">
    <property type="entry name" value="DNA-DIRECTED RNA POLYMERASE III"/>
    <property type="match status" value="1"/>
</dbReference>
<evidence type="ECO:0000256" key="5">
    <source>
        <dbReference type="SAM" id="MobiDB-lite"/>
    </source>
</evidence>
<feature type="compositionally biased region" description="Basic residues" evidence="5">
    <location>
        <begin position="1"/>
        <end position="12"/>
    </location>
</feature>
<keyword evidence="4" id="KW-0539">Nucleus</keyword>
<dbReference type="PANTHER" id="PTHR13408:SF0">
    <property type="entry name" value="DNA-DIRECTED RNA POLYMERASE III SUBUNIT RPC4"/>
    <property type="match status" value="1"/>
</dbReference>
<dbReference type="GO" id="GO:0003677">
    <property type="term" value="F:DNA binding"/>
    <property type="evidence" value="ECO:0007669"/>
    <property type="project" value="InterPro"/>
</dbReference>
<feature type="compositionally biased region" description="Basic and acidic residues" evidence="5">
    <location>
        <begin position="336"/>
        <end position="372"/>
    </location>
</feature>
<evidence type="ECO:0000256" key="3">
    <source>
        <dbReference type="ARBA" id="ARBA00023163"/>
    </source>
</evidence>
<dbReference type="STRING" id="269621.A0A238FSP7"/>
<feature type="compositionally biased region" description="Basic residues" evidence="5">
    <location>
        <begin position="128"/>
        <end position="139"/>
    </location>
</feature>
<organism evidence="6 7">
    <name type="scientific">Microbotryum intermedium</name>
    <dbReference type="NCBI Taxonomy" id="269621"/>
    <lineage>
        <taxon>Eukaryota</taxon>
        <taxon>Fungi</taxon>
        <taxon>Dikarya</taxon>
        <taxon>Basidiomycota</taxon>
        <taxon>Pucciniomycotina</taxon>
        <taxon>Microbotryomycetes</taxon>
        <taxon>Microbotryales</taxon>
        <taxon>Microbotryaceae</taxon>
        <taxon>Microbotryum</taxon>
    </lineage>
</organism>
<feature type="compositionally biased region" description="Low complexity" evidence="5">
    <location>
        <begin position="78"/>
        <end position="97"/>
    </location>
</feature>
<feature type="compositionally biased region" description="Polar residues" evidence="5">
    <location>
        <begin position="213"/>
        <end position="226"/>
    </location>
</feature>
<gene>
    <name evidence="6" type="ORF">BQ2448_8002</name>
</gene>
<evidence type="ECO:0000313" key="6">
    <source>
        <dbReference type="EMBL" id="SCV74973.1"/>
    </source>
</evidence>
<feature type="region of interest" description="Disordered" evidence="5">
    <location>
        <begin position="1"/>
        <end position="372"/>
    </location>
</feature>